<reference evidence="3" key="1">
    <citation type="submission" date="2017-09" db="EMBL/GenBank/DDBJ databases">
        <title>The Reconstruction of 2,631 Draft Metagenome-Assembled Genomes from the Global Oceans.</title>
        <authorList>
            <person name="Tully B.J."/>
            <person name="Graham E.D."/>
            <person name="Heidelberg J.F."/>
        </authorList>
    </citation>
    <scope>NUCLEOTIDE SEQUENCE [LARGE SCALE GENOMIC DNA]</scope>
</reference>
<keyword evidence="1" id="KW-0175">Coiled coil</keyword>
<evidence type="ECO:0000313" key="2">
    <source>
        <dbReference type="EMBL" id="MAG22056.1"/>
    </source>
</evidence>
<protein>
    <submittedName>
        <fullName evidence="2">Uncharacterized protein</fullName>
    </submittedName>
</protein>
<gene>
    <name evidence="2" type="ORF">CL943_01995</name>
</gene>
<accession>A0A2D6M0V1</accession>
<evidence type="ECO:0000256" key="1">
    <source>
        <dbReference type="SAM" id="Coils"/>
    </source>
</evidence>
<dbReference type="EMBL" id="NZBU01000005">
    <property type="protein sequence ID" value="MAG22056.1"/>
    <property type="molecule type" value="Genomic_DNA"/>
</dbReference>
<dbReference type="AlphaFoldDB" id="A0A2D6M0V1"/>
<sequence>MSRDKHAKKGAPKKASVVLSQLREDVRSLSSSILIIGQKMKYLVRNEKILGRNLIVLNKKLKSFEEKVASGELGGKGKGAEISAETLKNLEGMESRINTLQAELASIKHGVASQEQLQELKYVIDSINPLELATLQQVKDLIDEKIAKKKK</sequence>
<dbReference type="Proteomes" id="UP000226592">
    <property type="component" value="Unassembled WGS sequence"/>
</dbReference>
<evidence type="ECO:0000313" key="3">
    <source>
        <dbReference type="Proteomes" id="UP000226592"/>
    </source>
</evidence>
<name>A0A2D6M0V1_9ARCH</name>
<comment type="caution">
    <text evidence="2">The sequence shown here is derived from an EMBL/GenBank/DDBJ whole genome shotgun (WGS) entry which is preliminary data.</text>
</comment>
<proteinExistence type="predicted"/>
<feature type="coiled-coil region" evidence="1">
    <location>
        <begin position="83"/>
        <end position="110"/>
    </location>
</feature>
<organism evidence="2 3">
    <name type="scientific">Candidatus Iainarchaeum sp</name>
    <dbReference type="NCBI Taxonomy" id="3101447"/>
    <lineage>
        <taxon>Archaea</taxon>
        <taxon>Candidatus Iainarchaeota</taxon>
        <taxon>Candidatus Iainarchaeia</taxon>
        <taxon>Candidatus Iainarchaeales</taxon>
        <taxon>Candidatus Iainarchaeaceae</taxon>
        <taxon>Candidatus Iainarchaeum</taxon>
    </lineage>
</organism>